<dbReference type="AlphaFoldDB" id="A0A1H8RZB5"/>
<accession>A0A1H8RZB5</accession>
<evidence type="ECO:0000313" key="2">
    <source>
        <dbReference type="Proteomes" id="UP000198775"/>
    </source>
</evidence>
<organism evidence="1 2">
    <name type="scientific">Halorientalis persicus</name>
    <dbReference type="NCBI Taxonomy" id="1367881"/>
    <lineage>
        <taxon>Archaea</taxon>
        <taxon>Methanobacteriati</taxon>
        <taxon>Methanobacteriota</taxon>
        <taxon>Stenosarchaea group</taxon>
        <taxon>Halobacteria</taxon>
        <taxon>Halobacteriales</taxon>
        <taxon>Haloarculaceae</taxon>
        <taxon>Halorientalis</taxon>
    </lineage>
</organism>
<dbReference type="RefSeq" id="WP_092662135.1">
    <property type="nucleotide sequence ID" value="NZ_FOCX01000017.1"/>
</dbReference>
<reference evidence="2" key="1">
    <citation type="submission" date="2016-10" db="EMBL/GenBank/DDBJ databases">
        <authorList>
            <person name="Varghese N."/>
            <person name="Submissions S."/>
        </authorList>
    </citation>
    <scope>NUCLEOTIDE SEQUENCE [LARGE SCALE GENOMIC DNA]</scope>
    <source>
        <strain evidence="2">IBRC-M 10043</strain>
    </source>
</reference>
<sequence length="186" mass="20536">MKDDVLAAAPPTGVRFEQGTEVARLVNTLAQLYYRIDDDISTLRRSRFIESATGRELDLIGLSVNVYRPDGEADPKFRRRVFAGFAAAQSRTTFEDFARVCLKVLDADPSDVRLTKDWASDLGTIIVRVRSTVLDGSPFTTDTITELLEQAAPMSRRVAIQLTDVATFGDPDRGWGTQFGGDITSD</sequence>
<protein>
    <submittedName>
        <fullName evidence="1">Uncharacterized protein</fullName>
    </submittedName>
</protein>
<name>A0A1H8RZB5_9EURY</name>
<proteinExistence type="predicted"/>
<evidence type="ECO:0000313" key="1">
    <source>
        <dbReference type="EMBL" id="SEO72029.1"/>
    </source>
</evidence>
<dbReference type="EMBL" id="FOCX01000017">
    <property type="protein sequence ID" value="SEO72029.1"/>
    <property type="molecule type" value="Genomic_DNA"/>
</dbReference>
<dbReference type="Proteomes" id="UP000198775">
    <property type="component" value="Unassembled WGS sequence"/>
</dbReference>
<gene>
    <name evidence="1" type="ORF">SAMN05216388_1017100</name>
</gene>
<keyword evidence="2" id="KW-1185">Reference proteome</keyword>